<reference evidence="2 3" key="1">
    <citation type="journal article" date="2016" name="Genome Announc.">
        <title>Draft Genome Sequence of 'Halomonas chromatireducens' Strain AGD 8-3, a Haloalkaliphilic Chromate- and Selenite-Reducing Gammaproteobacterium.</title>
        <authorList>
            <person name="Sharko F.S."/>
            <person name="Shapovalova A.A."/>
            <person name="Tsygankova S.V."/>
            <person name="Komova A.V."/>
            <person name="Boulygina E.S."/>
            <person name="Teslyuk A.B."/>
            <person name="Gotovtsev P.M."/>
            <person name="Namsaraev Z.B."/>
            <person name="Khijniak T.V."/>
            <person name="Nedoluzhko A.V."/>
            <person name="Vasilov R.G."/>
        </authorList>
    </citation>
    <scope>NUCLEOTIDE SEQUENCE [LARGE SCALE GENOMIC DNA]</scope>
    <source>
        <strain evidence="2 3">AGD 8-3</strain>
    </source>
</reference>
<dbReference type="STRING" id="507626.LOKO_00267"/>
<dbReference type="PATRIC" id="fig|507626.3.peg.262"/>
<feature type="transmembrane region" description="Helical" evidence="1">
    <location>
        <begin position="28"/>
        <end position="46"/>
    </location>
</feature>
<keyword evidence="1" id="KW-1133">Transmembrane helix</keyword>
<organism evidence="2 3">
    <name type="scientific">Halomonas chromatireducens</name>
    <dbReference type="NCBI Taxonomy" id="507626"/>
    <lineage>
        <taxon>Bacteria</taxon>
        <taxon>Pseudomonadati</taxon>
        <taxon>Pseudomonadota</taxon>
        <taxon>Gammaproteobacteria</taxon>
        <taxon>Oceanospirillales</taxon>
        <taxon>Halomonadaceae</taxon>
        <taxon>Halomonas</taxon>
    </lineage>
</organism>
<gene>
    <name evidence="2" type="ORF">LOKO_00267</name>
</gene>
<name>A0A120JVJ2_9GAMM</name>
<sequence>MGVKWFAAALIVLGVGLTLFGFQTQNPALFVGLTLAVLGVVVILTSRRKRS</sequence>
<dbReference type="EMBL" id="CP014226">
    <property type="protein sequence ID" value="AMC99363.1"/>
    <property type="molecule type" value="Genomic_DNA"/>
</dbReference>
<dbReference type="RefSeq" id="WP_158509917.1">
    <property type="nucleotide sequence ID" value="NZ_CP014226.1"/>
</dbReference>
<accession>A0A120JVJ2</accession>
<keyword evidence="3" id="KW-1185">Reference proteome</keyword>
<dbReference type="Proteomes" id="UP000063387">
    <property type="component" value="Chromosome"/>
</dbReference>
<dbReference type="KEGG" id="hco:LOKO_00267"/>
<keyword evidence="1" id="KW-0812">Transmembrane</keyword>
<dbReference type="AlphaFoldDB" id="A0A120JVJ2"/>
<evidence type="ECO:0000313" key="3">
    <source>
        <dbReference type="Proteomes" id="UP000063387"/>
    </source>
</evidence>
<keyword evidence="1" id="KW-0472">Membrane</keyword>
<reference evidence="2 3" key="2">
    <citation type="submission" date="2016-02" db="EMBL/GenBank/DDBJ databases">
        <authorList>
            <person name="Wen L."/>
            <person name="He K."/>
            <person name="Yang H."/>
        </authorList>
    </citation>
    <scope>NUCLEOTIDE SEQUENCE [LARGE SCALE GENOMIC DNA]</scope>
    <source>
        <strain evidence="2 3">AGD 8-3</strain>
    </source>
</reference>
<proteinExistence type="predicted"/>
<protein>
    <submittedName>
        <fullName evidence="2">Uncharacterized protein</fullName>
    </submittedName>
</protein>
<evidence type="ECO:0000256" key="1">
    <source>
        <dbReference type="SAM" id="Phobius"/>
    </source>
</evidence>
<feature type="transmembrane region" description="Helical" evidence="1">
    <location>
        <begin position="5"/>
        <end position="22"/>
    </location>
</feature>
<evidence type="ECO:0000313" key="2">
    <source>
        <dbReference type="EMBL" id="AMC99363.1"/>
    </source>
</evidence>